<dbReference type="EMBL" id="JARVKM010000068">
    <property type="protein sequence ID" value="KAK9771891.1"/>
    <property type="molecule type" value="Genomic_DNA"/>
</dbReference>
<keyword evidence="3" id="KW-1185">Reference proteome</keyword>
<protein>
    <submittedName>
        <fullName evidence="2">Uncharacterized protein</fullName>
    </submittedName>
</protein>
<evidence type="ECO:0000256" key="1">
    <source>
        <dbReference type="SAM" id="MobiDB-lite"/>
    </source>
</evidence>
<gene>
    <name evidence="2" type="ORF">SCAR479_11372</name>
</gene>
<accession>A0ABR2XDT1</accession>
<dbReference type="Proteomes" id="UP001465668">
    <property type="component" value="Unassembled WGS sequence"/>
</dbReference>
<reference evidence="2 3" key="1">
    <citation type="submission" date="2024-02" db="EMBL/GenBank/DDBJ databases">
        <title>First draft genome assembly of two strains of Seiridium cardinale.</title>
        <authorList>
            <person name="Emiliani G."/>
            <person name="Scali E."/>
        </authorList>
    </citation>
    <scope>NUCLEOTIDE SEQUENCE [LARGE SCALE GENOMIC DNA]</scope>
    <source>
        <strain evidence="2 3">BM-138-000479</strain>
    </source>
</reference>
<name>A0ABR2XDT1_9PEZI</name>
<organism evidence="2 3">
    <name type="scientific">Seiridium cardinale</name>
    <dbReference type="NCBI Taxonomy" id="138064"/>
    <lineage>
        <taxon>Eukaryota</taxon>
        <taxon>Fungi</taxon>
        <taxon>Dikarya</taxon>
        <taxon>Ascomycota</taxon>
        <taxon>Pezizomycotina</taxon>
        <taxon>Sordariomycetes</taxon>
        <taxon>Xylariomycetidae</taxon>
        <taxon>Amphisphaeriales</taxon>
        <taxon>Sporocadaceae</taxon>
        <taxon>Seiridium</taxon>
    </lineage>
</organism>
<evidence type="ECO:0000313" key="3">
    <source>
        <dbReference type="Proteomes" id="UP001465668"/>
    </source>
</evidence>
<sequence>METISATRRHGHDIHPTSATAGHDWLRLLGYAAANRDTKPKAVFCGLYGCFHGWSSFDADSRSMSLRKGPQGKSPSAFGSSSFIQISKPGDGSWRSSVRSQAATARHAAARRRRLLQYQQETERPEPRDTRDHMCLYASPESLCEIRGVDPFDTLGRPTTRFECFLMDHYVKYLVVNAKICNDAADEVYDRTGSRMQWVQVSFADKALLSSIFLSACRSFIQLKARGDFYERALEYRDVCIQSVNHAISREVATAPSMTTIATIIALALDARFFDDILVVKKHCDAADVMIQIKAGATGGEPTDPMLLWSKLPTHLAATNESQAQMSKMTTSRSKYSVKSNALHYPEPVEPVQFSSPEDYKVCVDLCGNLIIVKRSNKPVVRLNTWLAQPSDETGPNRWLGVFADFHAMDLFLDFWLSLRASFKTNDPAFIYTMLVLPHQTDPAKAPPRGVSNPVLFGIRHSWLAFPPDAVPPDYLPNSSLITIILFDYRHNASLRLNRTSIPDPTLPILPFHRTSRLRINPGGKNFCSKPGCVLLLIRQTGEYTDDLDCMYWIFNGLPAWDYVMPDNDHHAHMDDRLKEWIGSAISSRGVPNALPAWTYPDWTYPDLDQSPRFSDAQRTIGF</sequence>
<evidence type="ECO:0000313" key="2">
    <source>
        <dbReference type="EMBL" id="KAK9771891.1"/>
    </source>
</evidence>
<comment type="caution">
    <text evidence="2">The sequence shown here is derived from an EMBL/GenBank/DDBJ whole genome shotgun (WGS) entry which is preliminary data.</text>
</comment>
<proteinExistence type="predicted"/>
<feature type="region of interest" description="Disordered" evidence="1">
    <location>
        <begin position="62"/>
        <end position="81"/>
    </location>
</feature>